<keyword evidence="2" id="KW-1185">Reference proteome</keyword>
<reference evidence="1 2" key="1">
    <citation type="submission" date="2019-08" db="EMBL/GenBank/DDBJ databases">
        <title>Whole genome of Aphis craccivora.</title>
        <authorList>
            <person name="Voronova N.V."/>
            <person name="Shulinski R.S."/>
            <person name="Bandarenka Y.V."/>
            <person name="Zhorov D.G."/>
            <person name="Warner D."/>
        </authorList>
    </citation>
    <scope>NUCLEOTIDE SEQUENCE [LARGE SCALE GENOMIC DNA]</scope>
    <source>
        <strain evidence="1">180601</strain>
        <tissue evidence="1">Whole Body</tissue>
    </source>
</reference>
<name>A0A6G0YZ54_APHCR</name>
<accession>A0A6G0YZ54</accession>
<evidence type="ECO:0000313" key="2">
    <source>
        <dbReference type="Proteomes" id="UP000478052"/>
    </source>
</evidence>
<protein>
    <submittedName>
        <fullName evidence="1">Uncharacterized protein</fullName>
    </submittedName>
</protein>
<comment type="caution">
    <text evidence="1">The sequence shown here is derived from an EMBL/GenBank/DDBJ whole genome shotgun (WGS) entry which is preliminary data.</text>
</comment>
<gene>
    <name evidence="1" type="ORF">FWK35_00016206</name>
</gene>
<sequence length="114" mass="13627">MSISFDKKLMETHSKSWFTIIKFERSKRLFTTDYLMSIAPDNERVGKFYDYLIDYYINEGAKFNPHIWASRERTINNSLIFLSLSPPSEGFRLQTRVWRRSDYSESPLPHSQHI</sequence>
<dbReference type="Proteomes" id="UP000478052">
    <property type="component" value="Unassembled WGS sequence"/>
</dbReference>
<evidence type="ECO:0000313" key="1">
    <source>
        <dbReference type="EMBL" id="KAF0763459.1"/>
    </source>
</evidence>
<organism evidence="1 2">
    <name type="scientific">Aphis craccivora</name>
    <name type="common">Cowpea aphid</name>
    <dbReference type="NCBI Taxonomy" id="307492"/>
    <lineage>
        <taxon>Eukaryota</taxon>
        <taxon>Metazoa</taxon>
        <taxon>Ecdysozoa</taxon>
        <taxon>Arthropoda</taxon>
        <taxon>Hexapoda</taxon>
        <taxon>Insecta</taxon>
        <taxon>Pterygota</taxon>
        <taxon>Neoptera</taxon>
        <taxon>Paraneoptera</taxon>
        <taxon>Hemiptera</taxon>
        <taxon>Sternorrhyncha</taxon>
        <taxon>Aphidomorpha</taxon>
        <taxon>Aphidoidea</taxon>
        <taxon>Aphididae</taxon>
        <taxon>Aphidini</taxon>
        <taxon>Aphis</taxon>
        <taxon>Aphis</taxon>
    </lineage>
</organism>
<dbReference type="EMBL" id="VUJU01001879">
    <property type="protein sequence ID" value="KAF0763459.1"/>
    <property type="molecule type" value="Genomic_DNA"/>
</dbReference>
<proteinExistence type="predicted"/>
<dbReference type="AlphaFoldDB" id="A0A6G0YZ54"/>